<dbReference type="Pfam" id="PF13743">
    <property type="entry name" value="Thioredoxin_5"/>
    <property type="match status" value="1"/>
</dbReference>
<name>A0A0R2L387_9LACO</name>
<reference evidence="1 2" key="1">
    <citation type="journal article" date="2015" name="Genome Announc.">
        <title>Expanding the biotechnology potential of lactobacilli through comparative genomics of 213 strains and associated genera.</title>
        <authorList>
            <person name="Sun Z."/>
            <person name="Harris H.M."/>
            <person name="McCann A."/>
            <person name="Guo C."/>
            <person name="Argimon S."/>
            <person name="Zhang W."/>
            <person name="Yang X."/>
            <person name="Jeffery I.B."/>
            <person name="Cooney J.C."/>
            <person name="Kagawa T.F."/>
            <person name="Liu W."/>
            <person name="Song Y."/>
            <person name="Salvetti E."/>
            <person name="Wrobel A."/>
            <person name="Rasinkangas P."/>
            <person name="Parkhill J."/>
            <person name="Rea M.C."/>
            <person name="O'Sullivan O."/>
            <person name="Ritari J."/>
            <person name="Douillard F.P."/>
            <person name="Paul Ross R."/>
            <person name="Yang R."/>
            <person name="Briner A.E."/>
            <person name="Felis G.E."/>
            <person name="de Vos W.M."/>
            <person name="Barrangou R."/>
            <person name="Klaenhammer T.R."/>
            <person name="Caufield P.W."/>
            <person name="Cui Y."/>
            <person name="Zhang H."/>
            <person name="O'Toole P.W."/>
        </authorList>
    </citation>
    <scope>NUCLEOTIDE SEQUENCE [LARGE SCALE GENOMIC DNA]</scope>
    <source>
        <strain evidence="1 2">DSM 22696</strain>
    </source>
</reference>
<dbReference type="EMBL" id="JQCB01000005">
    <property type="protein sequence ID" value="KRN96098.1"/>
    <property type="molecule type" value="Genomic_DNA"/>
</dbReference>
<evidence type="ECO:0000313" key="1">
    <source>
        <dbReference type="EMBL" id="KRN96098.1"/>
    </source>
</evidence>
<gene>
    <name evidence="1" type="ORF">IV55_GL001478</name>
</gene>
<dbReference type="STRING" id="348151.IV55_GL001478"/>
<dbReference type="AlphaFoldDB" id="A0A0R2L387"/>
<keyword evidence="1" id="KW-0413">Isomerase</keyword>
<evidence type="ECO:0000313" key="2">
    <source>
        <dbReference type="Proteomes" id="UP000051139"/>
    </source>
</evidence>
<dbReference type="OrthoDB" id="2156137at2"/>
<dbReference type="Proteomes" id="UP000051139">
    <property type="component" value="Unassembled WGS sequence"/>
</dbReference>
<comment type="caution">
    <text evidence="1">The sequence shown here is derived from an EMBL/GenBank/DDBJ whole genome shotgun (WGS) entry which is preliminary data.</text>
</comment>
<accession>A0A0R2L387</accession>
<keyword evidence="2" id="KW-1185">Reference proteome</keyword>
<dbReference type="PATRIC" id="fig|348151.3.peg.1525"/>
<sequence length="221" mass="25057">MITLKQTLDGGQTVLEVYLFVNPLGTNCFACEKQVNQISAQTQSKLQIQFVPMLNLQTINSTFRRLSAEHADLDRNDLADQLYQIILDYKAASFQGKRLGRQFFLRLQEQLLGQHQLYSAKLGSKVAHDLALDVEMFEEDRRSKLAENAFSADQRLVSEMGIEHPSETVIFDVDDFECGLLMERFDYNTLLEISEHNVNATLASLPQAAKQGTEKANLRVL</sequence>
<protein>
    <submittedName>
        <fullName evidence="1">Dithiol-disulfide isomerase</fullName>
    </submittedName>
</protein>
<dbReference type="GO" id="GO:0016853">
    <property type="term" value="F:isomerase activity"/>
    <property type="evidence" value="ECO:0007669"/>
    <property type="project" value="UniProtKB-KW"/>
</dbReference>
<organism evidence="1 2">
    <name type="scientific">Furfurilactobacillus siliginis</name>
    <dbReference type="NCBI Taxonomy" id="348151"/>
    <lineage>
        <taxon>Bacteria</taxon>
        <taxon>Bacillati</taxon>
        <taxon>Bacillota</taxon>
        <taxon>Bacilli</taxon>
        <taxon>Lactobacillales</taxon>
        <taxon>Lactobacillaceae</taxon>
        <taxon>Furfurilactobacillus</taxon>
    </lineage>
</organism>
<proteinExistence type="predicted"/>